<comment type="caution">
    <text evidence="1">The sequence shown here is derived from an EMBL/GenBank/DDBJ whole genome shotgun (WGS) entry which is preliminary data.</text>
</comment>
<organism evidence="1 2">
    <name type="scientific">Pseudaquabacterium terrae</name>
    <dbReference type="NCBI Taxonomy" id="2732868"/>
    <lineage>
        <taxon>Bacteria</taxon>
        <taxon>Pseudomonadati</taxon>
        <taxon>Pseudomonadota</taxon>
        <taxon>Betaproteobacteria</taxon>
        <taxon>Burkholderiales</taxon>
        <taxon>Sphaerotilaceae</taxon>
        <taxon>Pseudaquabacterium</taxon>
    </lineage>
</organism>
<evidence type="ECO:0000313" key="1">
    <source>
        <dbReference type="EMBL" id="NRF72465.1"/>
    </source>
</evidence>
<proteinExistence type="predicted"/>
<gene>
    <name evidence="1" type="ORF">HLB44_36500</name>
</gene>
<accession>A0ABX2EUP7</accession>
<sequence length="94" mass="10393">MSKTIGRFGHEVTKMTKDDRLPFDPYVMLCLQSYGGTTRDRAPTISAHLMSEDEIDSYVSQLKADLDTAGASAKRALKAAKEQTQRIVSERGAK</sequence>
<name>A0ABX2EUP7_9BURK</name>
<protein>
    <submittedName>
        <fullName evidence="1">Uncharacterized protein</fullName>
    </submittedName>
</protein>
<reference evidence="1 2" key="1">
    <citation type="submission" date="2020-05" db="EMBL/GenBank/DDBJ databases">
        <title>Aquincola sp. isolate from soil.</title>
        <authorList>
            <person name="Han J."/>
            <person name="Kim D.-U."/>
        </authorList>
    </citation>
    <scope>NUCLEOTIDE SEQUENCE [LARGE SCALE GENOMIC DNA]</scope>
    <source>
        <strain evidence="1 2">S2</strain>
    </source>
</reference>
<keyword evidence="2" id="KW-1185">Reference proteome</keyword>
<dbReference type="EMBL" id="JABRWJ010000033">
    <property type="protein sequence ID" value="NRF72465.1"/>
    <property type="molecule type" value="Genomic_DNA"/>
</dbReference>
<evidence type="ECO:0000313" key="2">
    <source>
        <dbReference type="Proteomes" id="UP000737171"/>
    </source>
</evidence>
<dbReference type="RefSeq" id="WP_173135744.1">
    <property type="nucleotide sequence ID" value="NZ_JABRWJ010000033.1"/>
</dbReference>
<dbReference type="Proteomes" id="UP000737171">
    <property type="component" value="Unassembled WGS sequence"/>
</dbReference>